<sequence>MPATVKLSPSAFLAKIPGTEPYSQEHPILSDPISLEGINSGRQLASLFKRSIESVLDLVPESSAQIVDLGAYKPQRDSYGRTGTIVELGLALESLLEPRLASAVNLPHRRHQIAVPVEISFTAPLCEMDPGELPSLQRDVLLGQHRLFLYRILVQRTKARLVYLDHAGIRISDEFDWTVANSFLHLFVWKLAHMTPEELGFDPTAELATTTEVAALRCAMDSGLLPPHIREAARATFEGDYPVHRVLITVADPLPDEAFPVDPPVLLPPPSIPLGRSGPGVIPSEGHLFLVGRPHFQAERFVGRFTRGYVAFDLQAQRFCFLKDYWRPLVSRRRARPEHLVYERLHAAQTPFIATLICGGDVGGPRAQKTRVQDDFPENRTTPRAHYRIAVEEVGVPLKTFRGFRGLANLFAQAITAHGHAVKYAGILHGDISVGNILIKPAGRALLIDWDHARLVSELETGPVEPGHAGTWQFQSALLLRWPRKPYRVSDDIESFVHAFIYMVLRHHVTSIDNLPAFVEGFFDRCHYVRAELDGGVTTVKRGGDSKLLHLNATSSRFTAVGSPKLQALLDEIARGCAESYAAVDTKAMDRLYGIVRHVPEDRRRATQIAPPPQPISELDMSWVSRCGVKYEPRTDPPSPAPPTISPPAANATPSDPSEMTGFLADWDAVIQVFLVYIVDTNNQADQEADTRSKADDELKRREPERSNGVNVIHRRFHQQKRNVPLKPCRALQSAA</sequence>
<dbReference type="PANTHER" id="PTHR38248">
    <property type="entry name" value="FUNK1 6"/>
    <property type="match status" value="1"/>
</dbReference>
<proteinExistence type="predicted"/>
<evidence type="ECO:0000313" key="3">
    <source>
        <dbReference type="EMBL" id="PIL30405.1"/>
    </source>
</evidence>
<evidence type="ECO:0000259" key="2">
    <source>
        <dbReference type="Pfam" id="PF17667"/>
    </source>
</evidence>
<dbReference type="PANTHER" id="PTHR38248:SF2">
    <property type="entry name" value="FUNK1 11"/>
    <property type="match status" value="1"/>
</dbReference>
<dbReference type="SUPFAM" id="SSF56112">
    <property type="entry name" value="Protein kinase-like (PK-like)"/>
    <property type="match status" value="1"/>
</dbReference>
<dbReference type="Pfam" id="PF17667">
    <property type="entry name" value="Pkinase_fungal"/>
    <property type="match status" value="1"/>
</dbReference>
<dbReference type="STRING" id="1077348.A0A2G8S9H0"/>
<dbReference type="Proteomes" id="UP000230002">
    <property type="component" value="Unassembled WGS sequence"/>
</dbReference>
<gene>
    <name evidence="3" type="ORF">GSI_07591</name>
</gene>
<reference evidence="3 4" key="1">
    <citation type="journal article" date="2015" name="Sci. Rep.">
        <title>Chromosome-level genome map provides insights into diverse defense mechanisms in the medicinal fungus Ganoderma sinense.</title>
        <authorList>
            <person name="Zhu Y."/>
            <person name="Xu J."/>
            <person name="Sun C."/>
            <person name="Zhou S."/>
            <person name="Xu H."/>
            <person name="Nelson D.R."/>
            <person name="Qian J."/>
            <person name="Song J."/>
            <person name="Luo H."/>
            <person name="Xiang L."/>
            <person name="Li Y."/>
            <person name="Xu Z."/>
            <person name="Ji A."/>
            <person name="Wang L."/>
            <person name="Lu S."/>
            <person name="Hayward A."/>
            <person name="Sun W."/>
            <person name="Li X."/>
            <person name="Schwartz D.C."/>
            <person name="Wang Y."/>
            <person name="Chen S."/>
        </authorList>
    </citation>
    <scope>NUCLEOTIDE SEQUENCE [LARGE SCALE GENOMIC DNA]</scope>
    <source>
        <strain evidence="3 4">ZZ0214-1</strain>
    </source>
</reference>
<dbReference type="Gene3D" id="1.10.510.10">
    <property type="entry name" value="Transferase(Phosphotransferase) domain 1"/>
    <property type="match status" value="1"/>
</dbReference>
<name>A0A2G8S9H0_9APHY</name>
<dbReference type="OrthoDB" id="2751552at2759"/>
<keyword evidence="4" id="KW-1185">Reference proteome</keyword>
<feature type="compositionally biased region" description="Basic and acidic residues" evidence="1">
    <location>
        <begin position="689"/>
        <end position="706"/>
    </location>
</feature>
<dbReference type="InterPro" id="IPR040976">
    <property type="entry name" value="Pkinase_fungal"/>
</dbReference>
<comment type="caution">
    <text evidence="3">The sequence shown here is derived from an EMBL/GenBank/DDBJ whole genome shotgun (WGS) entry which is preliminary data.</text>
</comment>
<feature type="domain" description="Fungal-type protein kinase" evidence="2">
    <location>
        <begin position="373"/>
        <end position="504"/>
    </location>
</feature>
<dbReference type="EMBL" id="AYKW01000015">
    <property type="protein sequence ID" value="PIL30405.1"/>
    <property type="molecule type" value="Genomic_DNA"/>
</dbReference>
<feature type="region of interest" description="Disordered" evidence="1">
    <location>
        <begin position="629"/>
        <end position="660"/>
    </location>
</feature>
<feature type="region of interest" description="Disordered" evidence="1">
    <location>
        <begin position="686"/>
        <end position="736"/>
    </location>
</feature>
<dbReference type="AlphaFoldDB" id="A0A2G8S9H0"/>
<accession>A0A2G8S9H0</accession>
<dbReference type="InterPro" id="IPR011009">
    <property type="entry name" value="Kinase-like_dom_sf"/>
</dbReference>
<feature type="compositionally biased region" description="Pro residues" evidence="1">
    <location>
        <begin position="636"/>
        <end position="646"/>
    </location>
</feature>
<evidence type="ECO:0000313" key="4">
    <source>
        <dbReference type="Proteomes" id="UP000230002"/>
    </source>
</evidence>
<evidence type="ECO:0000256" key="1">
    <source>
        <dbReference type="SAM" id="MobiDB-lite"/>
    </source>
</evidence>
<protein>
    <recommendedName>
        <fullName evidence="2">Fungal-type protein kinase domain-containing protein</fullName>
    </recommendedName>
</protein>
<organism evidence="3 4">
    <name type="scientific">Ganoderma sinense ZZ0214-1</name>
    <dbReference type="NCBI Taxonomy" id="1077348"/>
    <lineage>
        <taxon>Eukaryota</taxon>
        <taxon>Fungi</taxon>
        <taxon>Dikarya</taxon>
        <taxon>Basidiomycota</taxon>
        <taxon>Agaricomycotina</taxon>
        <taxon>Agaricomycetes</taxon>
        <taxon>Polyporales</taxon>
        <taxon>Polyporaceae</taxon>
        <taxon>Ganoderma</taxon>
    </lineage>
</organism>